<comment type="caution">
    <text evidence="2">The sequence shown here is derived from an EMBL/GenBank/DDBJ whole genome shotgun (WGS) entry which is preliminary data.</text>
</comment>
<dbReference type="Gene3D" id="2.40.50.320">
    <property type="entry name" value="Copper binding periplasmic protein CusF"/>
    <property type="match status" value="1"/>
</dbReference>
<feature type="signal peptide" evidence="1">
    <location>
        <begin position="1"/>
        <end position="22"/>
    </location>
</feature>
<evidence type="ECO:0000313" key="2">
    <source>
        <dbReference type="EMBL" id="OWY30616.1"/>
    </source>
</evidence>
<dbReference type="InterPro" id="IPR021647">
    <property type="entry name" value="CusF_Ec"/>
</dbReference>
<dbReference type="RefSeq" id="WP_008328976.1">
    <property type="nucleotide sequence ID" value="NZ_NJGU01000001.1"/>
</dbReference>
<organism evidence="2 3">
    <name type="scientific">Herbaspirillum robiniae</name>
    <dbReference type="NCBI Taxonomy" id="2014887"/>
    <lineage>
        <taxon>Bacteria</taxon>
        <taxon>Pseudomonadati</taxon>
        <taxon>Pseudomonadota</taxon>
        <taxon>Betaproteobacteria</taxon>
        <taxon>Burkholderiales</taxon>
        <taxon>Oxalobacteraceae</taxon>
        <taxon>Herbaspirillum</taxon>
    </lineage>
</organism>
<gene>
    <name evidence="2" type="ORF">CEJ42_00575</name>
</gene>
<keyword evidence="1" id="KW-0732">Signal</keyword>
<evidence type="ECO:0000313" key="3">
    <source>
        <dbReference type="Proteomes" id="UP000197596"/>
    </source>
</evidence>
<accession>A0A246WW83</accession>
<dbReference type="EMBL" id="NJGU01000001">
    <property type="protein sequence ID" value="OWY30616.1"/>
    <property type="molecule type" value="Genomic_DNA"/>
</dbReference>
<dbReference type="Pfam" id="PF11604">
    <property type="entry name" value="CusF_Ec"/>
    <property type="match status" value="1"/>
</dbReference>
<dbReference type="AlphaFoldDB" id="A0A246WW83"/>
<sequence length="112" mass="11946">MKNLMYAMLFTASLGSSAPVFSADMQGMKMGQADAGEMISHGTGVIKSLDQKQKTVTLAHQPIKELNWPAMTMGFKVSDEKMLQGLKVGDQVTFELKGSGAAPVVTGIRPAK</sequence>
<protein>
    <submittedName>
        <fullName evidence="2">Cation transporter</fullName>
    </submittedName>
</protein>
<dbReference type="InterPro" id="IPR042230">
    <property type="entry name" value="CusF_sf"/>
</dbReference>
<reference evidence="2 3" key="1">
    <citation type="submission" date="2017-06" db="EMBL/GenBank/DDBJ databases">
        <title>Herbaspirillum phytohormonus sp. nov., isolated from the root nodule of Robinia pseudoacacia in lead-zinc mine.</title>
        <authorList>
            <person name="Fan M."/>
            <person name="Lin Y."/>
        </authorList>
    </citation>
    <scope>NUCLEOTIDE SEQUENCE [LARGE SCALE GENOMIC DNA]</scope>
    <source>
        <strain evidence="2 3">HZ10</strain>
    </source>
</reference>
<proteinExistence type="predicted"/>
<evidence type="ECO:0000256" key="1">
    <source>
        <dbReference type="SAM" id="SignalP"/>
    </source>
</evidence>
<name>A0A246WW83_9BURK</name>
<dbReference type="Proteomes" id="UP000197596">
    <property type="component" value="Unassembled WGS sequence"/>
</dbReference>
<feature type="chain" id="PRO_5011297524" evidence="1">
    <location>
        <begin position="23"/>
        <end position="112"/>
    </location>
</feature>